<accession>A0ABR9CKM2</accession>
<evidence type="ECO:0000259" key="1">
    <source>
        <dbReference type="PROSITE" id="PS51186"/>
    </source>
</evidence>
<dbReference type="PROSITE" id="PS51186">
    <property type="entry name" value="GNAT"/>
    <property type="match status" value="1"/>
</dbReference>
<dbReference type="Proteomes" id="UP000632063">
    <property type="component" value="Unassembled WGS sequence"/>
</dbReference>
<dbReference type="PANTHER" id="PTHR47237:SF2">
    <property type="entry name" value="BLL4206 PROTEIN"/>
    <property type="match status" value="1"/>
</dbReference>
<dbReference type="SUPFAM" id="SSF55729">
    <property type="entry name" value="Acyl-CoA N-acyltransferases (Nat)"/>
    <property type="match status" value="1"/>
</dbReference>
<protein>
    <submittedName>
        <fullName evidence="2">GNAT family N-acetyltransferase</fullName>
    </submittedName>
</protein>
<dbReference type="Gene3D" id="3.40.630.30">
    <property type="match status" value="1"/>
</dbReference>
<dbReference type="Gene3D" id="3.40.630.90">
    <property type="match status" value="1"/>
</dbReference>
<reference evidence="3" key="1">
    <citation type="submission" date="2020-09" db="EMBL/GenBank/DDBJ databases">
        <title>The genome sequence of strain Labrenzia suaedae 4C16A.</title>
        <authorList>
            <person name="Liu Y."/>
        </authorList>
    </citation>
    <scope>NUCLEOTIDE SEQUENCE [LARGE SCALE GENOMIC DNA]</scope>
    <source>
        <strain evidence="3">4C16A</strain>
    </source>
</reference>
<evidence type="ECO:0000313" key="2">
    <source>
        <dbReference type="EMBL" id="MBD8890965.1"/>
    </source>
</evidence>
<dbReference type="PANTHER" id="PTHR47237">
    <property type="entry name" value="SLL0310 PROTEIN"/>
    <property type="match status" value="1"/>
</dbReference>
<sequence>MLTDDTIILEPFGPQHISGAHRLSKAANWPHREEDWMLFQSLSRGLAMIEKGEVVATALTTPFGPVATVNMIIVDERMRGRGLGRKIMSGVMELAAPQEWRLIATEEGRPLYEKLGFEAYGDVVQHQGIAKAATQCEPLAAGDADGLHLAAPADAGAIASLDRDASGMDRSGLIEALLSMGQIFVLREAGRITGFAVLRPFGRGEVLGPVAAADAGEAKRLMSHIISHCEGRFLRVDTTAGTGLSPWLEQHGLTLAGGGTAMRLGKAEPVSPTMNARTFALAAQALG</sequence>
<name>A0ABR9CKM2_9HYPH</name>
<dbReference type="InterPro" id="IPR016181">
    <property type="entry name" value="Acyl_CoA_acyltransferase"/>
</dbReference>
<dbReference type="Pfam" id="PF13508">
    <property type="entry name" value="Acetyltransf_7"/>
    <property type="match status" value="1"/>
</dbReference>
<dbReference type="InterPro" id="IPR052729">
    <property type="entry name" value="Acyl/Acetyltrans_Enzymes"/>
</dbReference>
<dbReference type="CDD" id="cd04301">
    <property type="entry name" value="NAT_SF"/>
    <property type="match status" value="1"/>
</dbReference>
<feature type="domain" description="N-acetyltransferase" evidence="1">
    <location>
        <begin position="7"/>
        <end position="154"/>
    </location>
</feature>
<dbReference type="RefSeq" id="WP_192147100.1">
    <property type="nucleotide sequence ID" value="NZ_JACYXI010000002.1"/>
</dbReference>
<keyword evidence="3" id="KW-1185">Reference proteome</keyword>
<dbReference type="Pfam" id="PF18014">
    <property type="entry name" value="Acetyltransf_18"/>
    <property type="match status" value="1"/>
</dbReference>
<gene>
    <name evidence="2" type="ORF">IG616_05370</name>
</gene>
<dbReference type="InterPro" id="IPR000182">
    <property type="entry name" value="GNAT_dom"/>
</dbReference>
<dbReference type="InterPro" id="IPR041496">
    <property type="entry name" value="YitH/HolE_GNAT"/>
</dbReference>
<proteinExistence type="predicted"/>
<comment type="caution">
    <text evidence="2">The sequence shown here is derived from an EMBL/GenBank/DDBJ whole genome shotgun (WGS) entry which is preliminary data.</text>
</comment>
<organism evidence="2 3">
    <name type="scientific">Roseibium litorale</name>
    <dbReference type="NCBI Taxonomy" id="2803841"/>
    <lineage>
        <taxon>Bacteria</taxon>
        <taxon>Pseudomonadati</taxon>
        <taxon>Pseudomonadota</taxon>
        <taxon>Alphaproteobacteria</taxon>
        <taxon>Hyphomicrobiales</taxon>
        <taxon>Stappiaceae</taxon>
        <taxon>Roseibium</taxon>
    </lineage>
</organism>
<reference evidence="2 3" key="2">
    <citation type="journal article" date="2021" name="Int. J. Syst. Evol. Microbiol.">
        <title>Roseibium litorale sp. nov., isolated from a tidal flat sediment and proposal for the reclassification of Labrenzia polysiphoniae as Roseibium polysiphoniae comb. nov.</title>
        <authorList>
            <person name="Liu Y."/>
            <person name="Pei T."/>
            <person name="Du J."/>
            <person name="Chao M."/>
            <person name="Deng M.R."/>
            <person name="Zhu H."/>
        </authorList>
    </citation>
    <scope>NUCLEOTIDE SEQUENCE [LARGE SCALE GENOMIC DNA]</scope>
    <source>
        <strain evidence="2 3">4C16A</strain>
    </source>
</reference>
<evidence type="ECO:0000313" key="3">
    <source>
        <dbReference type="Proteomes" id="UP000632063"/>
    </source>
</evidence>
<dbReference type="EMBL" id="JACYXI010000002">
    <property type="protein sequence ID" value="MBD8890965.1"/>
    <property type="molecule type" value="Genomic_DNA"/>
</dbReference>